<dbReference type="EMBL" id="CM034406">
    <property type="protein sequence ID" value="KAJ0173287.1"/>
    <property type="molecule type" value="Genomic_DNA"/>
</dbReference>
<sequence length="412" mass="47289">METDKPKPAVRRPDVLKKFNSESLYMMERGLLGELPAKLKPRPLVPVRGECTELDVPRPSGFLSSCLPVIPDSPPPEKLIPFNEESVSPLKKSFSFRDKFSRMSLFGKEKEKPKWKSIPENEKNLELAMNDDITKDGTIEHEIKTNKRFWFFRNREIEKREKHPIYKRSKSFEFLPRAIEEEDIKSDTKAKTVARNSQSFDFGSNDTMGEAWTSNESLEYISNVYYDNVEGVFLKSIKEFPSESSGNHSSLSTVTSASSANVNNIFKTQSVIDLLDQFDKAVEMFSETYLSDCEPYTKTDKIPVREKRKSSSFSTLPSPKIVHANKVSEISEDFRKELNQALSVKRSVVPKTNRRGSVTDWFVLEDKVLGEMKKSDSEVIRQVSEANKYKRGQKKAINRVRRMSSTKYVSKT</sequence>
<evidence type="ECO:0000313" key="2">
    <source>
        <dbReference type="Proteomes" id="UP000824533"/>
    </source>
</evidence>
<proteinExistence type="predicted"/>
<organism evidence="1 2">
    <name type="scientific">Dendrolimus kikuchii</name>
    <dbReference type="NCBI Taxonomy" id="765133"/>
    <lineage>
        <taxon>Eukaryota</taxon>
        <taxon>Metazoa</taxon>
        <taxon>Ecdysozoa</taxon>
        <taxon>Arthropoda</taxon>
        <taxon>Hexapoda</taxon>
        <taxon>Insecta</taxon>
        <taxon>Pterygota</taxon>
        <taxon>Neoptera</taxon>
        <taxon>Endopterygota</taxon>
        <taxon>Lepidoptera</taxon>
        <taxon>Glossata</taxon>
        <taxon>Ditrysia</taxon>
        <taxon>Bombycoidea</taxon>
        <taxon>Lasiocampidae</taxon>
        <taxon>Dendrolimus</taxon>
    </lineage>
</organism>
<accession>A0ACC1CP87</accession>
<reference evidence="1 2" key="1">
    <citation type="journal article" date="2021" name="Front. Genet.">
        <title>Chromosome-Level Genome Assembly Reveals Significant Gene Expansion in the Toll and IMD Signaling Pathways of Dendrolimus kikuchii.</title>
        <authorList>
            <person name="Zhou J."/>
            <person name="Wu P."/>
            <person name="Xiong Z."/>
            <person name="Liu N."/>
            <person name="Zhao N."/>
            <person name="Ji M."/>
            <person name="Qiu Y."/>
            <person name="Yang B."/>
        </authorList>
    </citation>
    <scope>NUCLEOTIDE SEQUENCE [LARGE SCALE GENOMIC DNA]</scope>
    <source>
        <strain evidence="1">Ann1</strain>
    </source>
</reference>
<evidence type="ECO:0000313" key="1">
    <source>
        <dbReference type="EMBL" id="KAJ0173287.1"/>
    </source>
</evidence>
<name>A0ACC1CP87_9NEOP</name>
<keyword evidence="2" id="KW-1185">Reference proteome</keyword>
<protein>
    <submittedName>
        <fullName evidence="1">Uncharacterized protein</fullName>
    </submittedName>
</protein>
<comment type="caution">
    <text evidence="1">The sequence shown here is derived from an EMBL/GenBank/DDBJ whole genome shotgun (WGS) entry which is preliminary data.</text>
</comment>
<dbReference type="Proteomes" id="UP000824533">
    <property type="component" value="Linkage Group LG20"/>
</dbReference>
<gene>
    <name evidence="1" type="ORF">K1T71_011463</name>
</gene>